<dbReference type="EMBL" id="BQKI01000073">
    <property type="protein sequence ID" value="GJN18706.1"/>
    <property type="molecule type" value="Genomic_DNA"/>
</dbReference>
<evidence type="ECO:0000313" key="2">
    <source>
        <dbReference type="Proteomes" id="UP001054889"/>
    </source>
</evidence>
<name>A0AAV5E943_ELECO</name>
<reference evidence="1" key="2">
    <citation type="submission" date="2021-12" db="EMBL/GenBank/DDBJ databases">
        <title>Resequencing data analysis of finger millet.</title>
        <authorList>
            <person name="Hatakeyama M."/>
            <person name="Aluri S."/>
            <person name="Balachadran M.T."/>
            <person name="Sivarajan S.R."/>
            <person name="Poveda L."/>
            <person name="Shimizu-Inatsugi R."/>
            <person name="Schlapbach R."/>
            <person name="Sreeman S.M."/>
            <person name="Shimizu K.K."/>
        </authorList>
    </citation>
    <scope>NUCLEOTIDE SEQUENCE</scope>
</reference>
<accession>A0AAV5E943</accession>
<dbReference type="Proteomes" id="UP001054889">
    <property type="component" value="Unassembled WGS sequence"/>
</dbReference>
<evidence type="ECO:0008006" key="3">
    <source>
        <dbReference type="Google" id="ProtNLM"/>
    </source>
</evidence>
<comment type="caution">
    <text evidence="1">The sequence shown here is derived from an EMBL/GenBank/DDBJ whole genome shotgun (WGS) entry which is preliminary data.</text>
</comment>
<keyword evidence="2" id="KW-1185">Reference proteome</keyword>
<dbReference type="PANTHER" id="PTHR33116:SF86">
    <property type="entry name" value="REVERSE TRANSCRIPTASE DOMAIN-CONTAINING PROTEIN"/>
    <property type="match status" value="1"/>
</dbReference>
<sequence length="176" mass="19930">MVSHLLFADDSLLFFRANRANAVVVKEALRLYCNASGQQSNVDKSSIHFAKGCRQIVRDEIKEELGIHNEALSEKYLGMPSDVGVATNGAFKYLKDRVWNKIQGWMEQCLSARGKEVLIKLVAKAIPTYSMSCFRLPKGLCKHITSMVRKFWWGCKAGKRKTAWVSWEDMGGEPKK</sequence>
<dbReference type="PANTHER" id="PTHR33116">
    <property type="entry name" value="REVERSE TRANSCRIPTASE ZINC-BINDING DOMAIN-CONTAINING PROTEIN-RELATED-RELATED"/>
    <property type="match status" value="1"/>
</dbReference>
<gene>
    <name evidence="1" type="primary">gb05897</name>
    <name evidence="1" type="ORF">PR202_gb05897</name>
</gene>
<organism evidence="1 2">
    <name type="scientific">Eleusine coracana subsp. coracana</name>
    <dbReference type="NCBI Taxonomy" id="191504"/>
    <lineage>
        <taxon>Eukaryota</taxon>
        <taxon>Viridiplantae</taxon>
        <taxon>Streptophyta</taxon>
        <taxon>Embryophyta</taxon>
        <taxon>Tracheophyta</taxon>
        <taxon>Spermatophyta</taxon>
        <taxon>Magnoliopsida</taxon>
        <taxon>Liliopsida</taxon>
        <taxon>Poales</taxon>
        <taxon>Poaceae</taxon>
        <taxon>PACMAD clade</taxon>
        <taxon>Chloridoideae</taxon>
        <taxon>Cynodonteae</taxon>
        <taxon>Eleusininae</taxon>
        <taxon>Eleusine</taxon>
    </lineage>
</organism>
<evidence type="ECO:0000313" key="1">
    <source>
        <dbReference type="EMBL" id="GJN18706.1"/>
    </source>
</evidence>
<dbReference type="AlphaFoldDB" id="A0AAV5E943"/>
<reference evidence="1" key="1">
    <citation type="journal article" date="2018" name="DNA Res.">
        <title>Multiple hybrid de novo genome assembly of finger millet, an orphan allotetraploid crop.</title>
        <authorList>
            <person name="Hatakeyama M."/>
            <person name="Aluri S."/>
            <person name="Balachadran M.T."/>
            <person name="Sivarajan S.R."/>
            <person name="Patrignani A."/>
            <person name="Gruter S."/>
            <person name="Poveda L."/>
            <person name="Shimizu-Inatsugi R."/>
            <person name="Baeten J."/>
            <person name="Francoijs K.J."/>
            <person name="Nataraja K.N."/>
            <person name="Reddy Y.A.N."/>
            <person name="Phadnis S."/>
            <person name="Ravikumar R.L."/>
            <person name="Schlapbach R."/>
            <person name="Sreeman S.M."/>
            <person name="Shimizu K.K."/>
        </authorList>
    </citation>
    <scope>NUCLEOTIDE SEQUENCE</scope>
</reference>
<proteinExistence type="predicted"/>
<protein>
    <recommendedName>
        <fullName evidence="3">Reverse transcriptase domain-containing protein</fullName>
    </recommendedName>
</protein>